<gene>
    <name evidence="1" type="ORF">QE152_g13893</name>
</gene>
<proteinExistence type="predicted"/>
<evidence type="ECO:0000313" key="2">
    <source>
        <dbReference type="Proteomes" id="UP001458880"/>
    </source>
</evidence>
<protein>
    <submittedName>
        <fullName evidence="1">Uncharacterized protein</fullName>
    </submittedName>
</protein>
<keyword evidence="2" id="KW-1185">Reference proteome</keyword>
<dbReference type="AlphaFoldDB" id="A0AAW1L8B6"/>
<dbReference type="Proteomes" id="UP001458880">
    <property type="component" value="Unassembled WGS sequence"/>
</dbReference>
<sequence>MKILISSDLLPTNNGSTFTSLGDVNRVKRGQNFVASIDSGSCSSILGSAGLCYLDKWNVPLKSDNSLQVSTADGSVQTCIGCLDLPVRVNNIVKEAYVKNAKLYNLRRCESHYKVGDKVWKVNYVLSSAADSFAAKLAPKYIPTTINKVMSHLVYNLLGQDGHDIGNWHVKGLKERIE</sequence>
<comment type="caution">
    <text evidence="1">The sequence shown here is derived from an EMBL/GenBank/DDBJ whole genome shotgun (WGS) entry which is preliminary data.</text>
</comment>
<reference evidence="1 2" key="1">
    <citation type="journal article" date="2024" name="BMC Genomics">
        <title>De novo assembly and annotation of Popillia japonica's genome with initial clues to its potential as an invasive pest.</title>
        <authorList>
            <person name="Cucini C."/>
            <person name="Boschi S."/>
            <person name="Funari R."/>
            <person name="Cardaioli E."/>
            <person name="Iannotti N."/>
            <person name="Marturano G."/>
            <person name="Paoli F."/>
            <person name="Bruttini M."/>
            <person name="Carapelli A."/>
            <person name="Frati F."/>
            <person name="Nardi F."/>
        </authorList>
    </citation>
    <scope>NUCLEOTIDE SEQUENCE [LARGE SCALE GENOMIC DNA]</scope>
    <source>
        <strain evidence="1">DMR45628</strain>
    </source>
</reference>
<accession>A0AAW1L8B6</accession>
<dbReference type="EMBL" id="JASPKY010000137">
    <property type="protein sequence ID" value="KAK9731123.1"/>
    <property type="molecule type" value="Genomic_DNA"/>
</dbReference>
<name>A0AAW1L8B6_POPJA</name>
<evidence type="ECO:0000313" key="1">
    <source>
        <dbReference type="EMBL" id="KAK9731123.1"/>
    </source>
</evidence>
<organism evidence="1 2">
    <name type="scientific">Popillia japonica</name>
    <name type="common">Japanese beetle</name>
    <dbReference type="NCBI Taxonomy" id="7064"/>
    <lineage>
        <taxon>Eukaryota</taxon>
        <taxon>Metazoa</taxon>
        <taxon>Ecdysozoa</taxon>
        <taxon>Arthropoda</taxon>
        <taxon>Hexapoda</taxon>
        <taxon>Insecta</taxon>
        <taxon>Pterygota</taxon>
        <taxon>Neoptera</taxon>
        <taxon>Endopterygota</taxon>
        <taxon>Coleoptera</taxon>
        <taxon>Polyphaga</taxon>
        <taxon>Scarabaeiformia</taxon>
        <taxon>Scarabaeidae</taxon>
        <taxon>Rutelinae</taxon>
        <taxon>Popillia</taxon>
    </lineage>
</organism>